<protein>
    <submittedName>
        <fullName evidence="1">Uncharacterized protein</fullName>
    </submittedName>
</protein>
<gene>
    <name evidence="1" type="ORF">HHK36_021628</name>
</gene>
<dbReference type="OMA" id="SMIPLHS"/>
<dbReference type="Proteomes" id="UP000655225">
    <property type="component" value="Unassembled WGS sequence"/>
</dbReference>
<accession>A0A834YTF6</accession>
<proteinExistence type="predicted"/>
<keyword evidence="2" id="KW-1185">Reference proteome</keyword>
<sequence length="119" mass="12977">MSASTVLSRLSARVPSLSLKLHKKAISPKVSPFKLSSESQVSVSERRISGISRLPLELGSMMPLHSAIASARLKSILSMESQSWGMIPQGDAFSQMCLISCFDKVVNMVRLQTPSWKGD</sequence>
<dbReference type="InterPro" id="IPR043459">
    <property type="entry name" value="NFD6/NOXY2-like"/>
</dbReference>
<dbReference type="EMBL" id="JABCRI010000015">
    <property type="protein sequence ID" value="KAF8393385.1"/>
    <property type="molecule type" value="Genomic_DNA"/>
</dbReference>
<dbReference type="OrthoDB" id="669248at2759"/>
<reference evidence="1 2" key="1">
    <citation type="submission" date="2020-04" db="EMBL/GenBank/DDBJ databases">
        <title>Plant Genome Project.</title>
        <authorList>
            <person name="Zhang R.-G."/>
        </authorList>
    </citation>
    <scope>NUCLEOTIDE SEQUENCE [LARGE SCALE GENOMIC DNA]</scope>
    <source>
        <strain evidence="1">YNK0</strain>
        <tissue evidence="1">Leaf</tissue>
    </source>
</reference>
<evidence type="ECO:0000313" key="1">
    <source>
        <dbReference type="EMBL" id="KAF8393385.1"/>
    </source>
</evidence>
<comment type="caution">
    <text evidence="1">The sequence shown here is derived from an EMBL/GenBank/DDBJ whole genome shotgun (WGS) entry which is preliminary data.</text>
</comment>
<dbReference type="PANTHER" id="PTHR33156:SF43">
    <property type="entry name" value="OS02G0273900 PROTEIN"/>
    <property type="match status" value="1"/>
</dbReference>
<dbReference type="PANTHER" id="PTHR33156">
    <property type="entry name" value="OS02G0230000 PROTEIN"/>
    <property type="match status" value="1"/>
</dbReference>
<evidence type="ECO:0000313" key="2">
    <source>
        <dbReference type="Proteomes" id="UP000655225"/>
    </source>
</evidence>
<name>A0A834YTF6_TETSI</name>
<dbReference type="AlphaFoldDB" id="A0A834YTF6"/>
<organism evidence="1 2">
    <name type="scientific">Tetracentron sinense</name>
    <name type="common">Spur-leaf</name>
    <dbReference type="NCBI Taxonomy" id="13715"/>
    <lineage>
        <taxon>Eukaryota</taxon>
        <taxon>Viridiplantae</taxon>
        <taxon>Streptophyta</taxon>
        <taxon>Embryophyta</taxon>
        <taxon>Tracheophyta</taxon>
        <taxon>Spermatophyta</taxon>
        <taxon>Magnoliopsida</taxon>
        <taxon>Trochodendrales</taxon>
        <taxon>Trochodendraceae</taxon>
        <taxon>Tetracentron</taxon>
    </lineage>
</organism>